<feature type="transmembrane region" description="Helical" evidence="5">
    <location>
        <begin position="1075"/>
        <end position="1097"/>
    </location>
</feature>
<sequence>MTRRGLCTQAHQQCLLPIDNVRASAHLYLCVHVGAREGSGYSLGARVPAQIACPSGLLLSFLSSSSTPSASSTPEALLPPASQPISIFTVQSVIPSFATTTTTSSSTCFPSMDYNFETKASTYSHRFPRQLNNTTRKPPNLHRTTSTRSTFLSTTQLSSAGSNLDLLIDHRFSKSSQRRRRYIRPTYSFWILVACWTPLLLLLMSSLAPRVLAASEDETISLSRALDSPSDESAELRTLPKPPPAAAGNLESSNDLADVELSDDLELNANVEDSLQNEDASIFHEQEMHVSLEEMNFQTETMVVDEYSQISRPEVHIKDLVASDIARTYRDRMHVEFRSLLYASSENSLYAVAKEATLVKLDGKTLTPIDAYSVPPLPQASAYCQESPGCKQRREINVLAKTPEKPFVFYCSLHYEAYPHGVSRQALTSCVVPNPTNLAENLLIWDNGYYTSMDPQRPPVILVPKDNTPEQSAVETPHQPFFYVAGVTVNFLHIGRLQMPDWASGSIHWDGALFSPKRNIFINEPATIVMSFETNTAAYFLLREKSSSSSRHLPPRETISRLVRVCRGDRGGLRGIAEHYFGTMAKADLLCQSELAIFSRNGERSRFTFDSAQSAYWDADAKRLYAVFSAGEAGPHGSAVCVYDLKSIEKTFRGPITNSNYRQRQASSSTEASVQPNPFPTICERFAAGNLTADELSLGQIGANFLYRYEPVSPLFGHAIAMSPTVTWSAVIGYKLPPIANSHYTTSILWLTSASHLTQLAFYESHNKEDDSLNPVLLSTCELRRLRVSQTNDFLERLRDAPKLVTETQKPSLQKRKSSRWGLPFNEDDSWQSSPDNLPETSKMEHIMSIIREDDSIFLGTTHTIFRFPTDTCFLHSTEEACMTSGDPHCGWNNQIFRCVSLLSLRGPRTSGLNFNMIAKTRPRCPSSDLLRVKSKDSSWSPWRPCLMTSDLHPKMEETSSVVQRSCLCRICLSEKLCIFGEQQVSQCKVPGVWSPWSSWSLCLDKLRFRTRTCFNPLLGTEVPTSDCLGAEREEQFCLMRPLIPEEVAFEGTRAEHVALKKSTNHGITIDRNHLVGMLVGLSVGVLFTLLFIFLFVRLCRSRRRLTSRSSHSHRLQLQGGRRSISNIQLVSQLRDAILSDHPTYANPSPIERSIHSTSSPRYNFILHHSPPMSIERASESNFSSTEETSTTTGIYDRLSETNK</sequence>
<feature type="compositionally biased region" description="Low complexity" evidence="4">
    <location>
        <begin position="1180"/>
        <end position="1193"/>
    </location>
</feature>
<keyword evidence="5" id="KW-0472">Membrane</keyword>
<organism evidence="7 8">
    <name type="scientific">Echinococcus multilocularis</name>
    <name type="common">Fox tapeworm</name>
    <dbReference type="NCBI Taxonomy" id="6211"/>
    <lineage>
        <taxon>Eukaryota</taxon>
        <taxon>Metazoa</taxon>
        <taxon>Spiralia</taxon>
        <taxon>Lophotrochozoa</taxon>
        <taxon>Platyhelminthes</taxon>
        <taxon>Cestoda</taxon>
        <taxon>Eucestoda</taxon>
        <taxon>Cyclophyllidea</taxon>
        <taxon>Taeniidae</taxon>
        <taxon>Echinococcus</taxon>
    </lineage>
</organism>
<dbReference type="AlphaFoldDB" id="A0A087VZ15"/>
<keyword evidence="2" id="KW-0524">Neurogenesis</keyword>
<dbReference type="EMBL" id="LN902844">
    <property type="protein sequence ID" value="CDI97576.1"/>
    <property type="molecule type" value="Genomic_DNA"/>
</dbReference>
<dbReference type="InterPro" id="IPR000884">
    <property type="entry name" value="TSP1_rpt"/>
</dbReference>
<dbReference type="SUPFAM" id="SSF103575">
    <property type="entry name" value="Plexin repeat"/>
    <property type="match status" value="1"/>
</dbReference>
<proteinExistence type="predicted"/>
<dbReference type="Pfam" id="PF01403">
    <property type="entry name" value="Sema"/>
    <property type="match status" value="1"/>
</dbReference>
<evidence type="ECO:0000256" key="5">
    <source>
        <dbReference type="SAM" id="Phobius"/>
    </source>
</evidence>
<evidence type="ECO:0000256" key="2">
    <source>
        <dbReference type="ARBA" id="ARBA00022902"/>
    </source>
</evidence>
<dbReference type="GO" id="GO:0045499">
    <property type="term" value="F:chemorepellent activity"/>
    <property type="evidence" value="ECO:0007669"/>
    <property type="project" value="TreeGrafter"/>
</dbReference>
<comment type="caution">
    <text evidence="3">Lacks conserved residue(s) required for the propagation of feature annotation.</text>
</comment>
<reference evidence="7" key="2">
    <citation type="submission" date="2015-11" db="EMBL/GenBank/DDBJ databases">
        <authorList>
            <person name="Zhang Y."/>
            <person name="Guo Z."/>
        </authorList>
    </citation>
    <scope>NUCLEOTIDE SEQUENCE</scope>
</reference>
<dbReference type="GO" id="GO:0005886">
    <property type="term" value="C:plasma membrane"/>
    <property type="evidence" value="ECO:0007669"/>
    <property type="project" value="TreeGrafter"/>
</dbReference>
<dbReference type="InterPro" id="IPR015943">
    <property type="entry name" value="WD40/YVTN_repeat-like_dom_sf"/>
</dbReference>
<dbReference type="InterPro" id="IPR027231">
    <property type="entry name" value="Semaphorin"/>
</dbReference>
<dbReference type="SMART" id="SM00209">
    <property type="entry name" value="TSP1"/>
    <property type="match status" value="1"/>
</dbReference>
<evidence type="ECO:0000256" key="3">
    <source>
        <dbReference type="PROSITE-ProRule" id="PRU00352"/>
    </source>
</evidence>
<comment type="subcellular location">
    <subcellularLocation>
        <location evidence="1">Membrane</location>
        <topology evidence="1">Single-pass membrane protein</topology>
    </subcellularLocation>
</comment>
<dbReference type="GO" id="GO:0007399">
    <property type="term" value="P:nervous system development"/>
    <property type="evidence" value="ECO:0007669"/>
    <property type="project" value="UniProtKB-KW"/>
</dbReference>
<dbReference type="Proteomes" id="UP000017246">
    <property type="component" value="Unassembled WGS sequence"/>
</dbReference>
<evidence type="ECO:0000313" key="8">
    <source>
        <dbReference type="Proteomes" id="UP000017246"/>
    </source>
</evidence>
<evidence type="ECO:0000259" key="6">
    <source>
        <dbReference type="PROSITE" id="PS51004"/>
    </source>
</evidence>
<dbReference type="Gene3D" id="2.130.10.10">
    <property type="entry name" value="YVTN repeat-like/Quinoprotein amine dehydrogenase"/>
    <property type="match status" value="1"/>
</dbReference>
<evidence type="ECO:0000313" key="7">
    <source>
        <dbReference type="EMBL" id="CDI97576.1"/>
    </source>
</evidence>
<dbReference type="eggNOG" id="KOG3611">
    <property type="taxonomic scope" value="Eukaryota"/>
</dbReference>
<dbReference type="STRING" id="6211.A0A087VZ15"/>
<gene>
    <name evidence="7" type="ORF">EmuJ_000136400</name>
</gene>
<feature type="region of interest" description="Disordered" evidence="4">
    <location>
        <begin position="225"/>
        <end position="251"/>
    </location>
</feature>
<dbReference type="InterPro" id="IPR036383">
    <property type="entry name" value="TSP1_rpt_sf"/>
</dbReference>
<dbReference type="Gene3D" id="2.20.100.10">
    <property type="entry name" value="Thrombospondin type-1 (TSP1) repeat"/>
    <property type="match status" value="1"/>
</dbReference>
<dbReference type="PANTHER" id="PTHR11036">
    <property type="entry name" value="SEMAPHORIN"/>
    <property type="match status" value="1"/>
</dbReference>
<name>A0A087VZ15_ECHMU</name>
<feature type="region of interest" description="Disordered" evidence="4">
    <location>
        <begin position="1177"/>
        <end position="1204"/>
    </location>
</feature>
<dbReference type="SMART" id="SM00630">
    <property type="entry name" value="Sema"/>
    <property type="match status" value="1"/>
</dbReference>
<protein>
    <submittedName>
        <fullName evidence="7">Semaphorin 5B</fullName>
    </submittedName>
</protein>
<dbReference type="SUPFAM" id="SSF82895">
    <property type="entry name" value="TSP-1 type 1 repeat"/>
    <property type="match status" value="1"/>
</dbReference>
<dbReference type="PANTHER" id="PTHR11036:SF127">
    <property type="entry name" value="SEMAPHORIN-1A"/>
    <property type="match status" value="1"/>
</dbReference>
<dbReference type="InterPro" id="IPR036352">
    <property type="entry name" value="Semap_dom_sf"/>
</dbReference>
<dbReference type="SUPFAM" id="SSF101912">
    <property type="entry name" value="Sema domain"/>
    <property type="match status" value="1"/>
</dbReference>
<dbReference type="OrthoDB" id="9988752at2759"/>
<reference evidence="7" key="1">
    <citation type="journal article" date="2013" name="Nature">
        <title>The genomes of four tapeworm species reveal adaptations to parasitism.</title>
        <authorList>
            <person name="Tsai I.J."/>
            <person name="Zarowiecki M."/>
            <person name="Holroyd N."/>
            <person name="Garciarrubio A."/>
            <person name="Sanchez-Flores A."/>
            <person name="Brooks K.L."/>
            <person name="Tracey A."/>
            <person name="Bobes R.J."/>
            <person name="Fragoso G."/>
            <person name="Sciutto E."/>
            <person name="Aslett M."/>
            <person name="Beasley H."/>
            <person name="Bennett H.M."/>
            <person name="Cai J."/>
            <person name="Camicia F."/>
            <person name="Clark R."/>
            <person name="Cucher M."/>
            <person name="De Silva N."/>
            <person name="Day T.A."/>
            <person name="Deplazes P."/>
            <person name="Estrada K."/>
            <person name="Fernandez C."/>
            <person name="Holland P.W."/>
            <person name="Hou J."/>
            <person name="Hu S."/>
            <person name="Huckvale T."/>
            <person name="Hung S.S."/>
            <person name="Kamenetzky L."/>
            <person name="Keane J.A."/>
            <person name="Kiss F."/>
            <person name="Koziol U."/>
            <person name="Lambert O."/>
            <person name="Liu K."/>
            <person name="Luo X."/>
            <person name="Luo Y."/>
            <person name="Macchiaroli N."/>
            <person name="Nichol S."/>
            <person name="Paps J."/>
            <person name="Parkinson J."/>
            <person name="Pouchkina-Stantcheva N."/>
            <person name="Riddiford N."/>
            <person name="Rosenzvit M."/>
            <person name="Salinas G."/>
            <person name="Wasmuth J.D."/>
            <person name="Zamanian M."/>
            <person name="Zheng Y."/>
            <person name="Cai X."/>
            <person name="Soberon X."/>
            <person name="Olson P.D."/>
            <person name="Laclette J.P."/>
            <person name="Brehm K."/>
            <person name="Berriman M."/>
            <person name="Garciarrubio A."/>
            <person name="Bobes R.J."/>
            <person name="Fragoso G."/>
            <person name="Sanchez-Flores A."/>
            <person name="Estrada K."/>
            <person name="Cevallos M.A."/>
            <person name="Morett E."/>
            <person name="Gonzalez V."/>
            <person name="Portillo T."/>
            <person name="Ochoa-Leyva A."/>
            <person name="Jose M.V."/>
            <person name="Sciutto E."/>
            <person name="Landa A."/>
            <person name="Jimenez L."/>
            <person name="Valdes V."/>
            <person name="Carrero J.C."/>
            <person name="Larralde C."/>
            <person name="Morales-Montor J."/>
            <person name="Limon-Lason J."/>
            <person name="Soberon X."/>
            <person name="Laclette J.P."/>
        </authorList>
    </citation>
    <scope>NUCLEOTIDE SEQUENCE [LARGE SCALE GENOMIC DNA]</scope>
</reference>
<dbReference type="PROSITE" id="PS51004">
    <property type="entry name" value="SEMA"/>
    <property type="match status" value="1"/>
</dbReference>
<accession>A0A087VZ15</accession>
<evidence type="ECO:0000256" key="1">
    <source>
        <dbReference type="ARBA" id="ARBA00004167"/>
    </source>
</evidence>
<evidence type="ECO:0000256" key="4">
    <source>
        <dbReference type="SAM" id="MobiDB-lite"/>
    </source>
</evidence>
<dbReference type="GO" id="GO:0030335">
    <property type="term" value="P:positive regulation of cell migration"/>
    <property type="evidence" value="ECO:0007669"/>
    <property type="project" value="TreeGrafter"/>
</dbReference>
<feature type="domain" description="Sema" evidence="6">
    <location>
        <begin position="521"/>
        <end position="870"/>
    </location>
</feature>
<dbReference type="GO" id="GO:0030215">
    <property type="term" value="F:semaphorin receptor binding"/>
    <property type="evidence" value="ECO:0007669"/>
    <property type="project" value="InterPro"/>
</dbReference>
<keyword evidence="5" id="KW-0812">Transmembrane</keyword>
<keyword evidence="8" id="KW-1185">Reference proteome</keyword>
<feature type="region of interest" description="Disordered" evidence="4">
    <location>
        <begin position="805"/>
        <end position="839"/>
    </location>
</feature>
<dbReference type="PROSITE" id="PS50092">
    <property type="entry name" value="TSP1"/>
    <property type="match status" value="1"/>
</dbReference>
<dbReference type="OMA" id="PTICERF"/>
<keyword evidence="5" id="KW-1133">Transmembrane helix</keyword>
<dbReference type="InterPro" id="IPR001627">
    <property type="entry name" value="Semap_dom"/>
</dbReference>
<feature type="transmembrane region" description="Helical" evidence="5">
    <location>
        <begin position="187"/>
        <end position="208"/>
    </location>
</feature>
<feature type="region of interest" description="Disordered" evidence="4">
    <location>
        <begin position="129"/>
        <end position="148"/>
    </location>
</feature>